<feature type="region of interest" description="Disordered" evidence="1">
    <location>
        <begin position="997"/>
        <end position="1037"/>
    </location>
</feature>
<feature type="domain" description="CxC2-like cysteine cluster KDZ transposase-associated" evidence="2">
    <location>
        <begin position="81"/>
        <end position="188"/>
    </location>
</feature>
<evidence type="ECO:0000259" key="2">
    <source>
        <dbReference type="Pfam" id="PF18803"/>
    </source>
</evidence>
<dbReference type="InterPro" id="IPR041457">
    <property type="entry name" value="CxC2_KDZ-assoc"/>
</dbReference>
<dbReference type="Pfam" id="PF18758">
    <property type="entry name" value="KDZ"/>
    <property type="match status" value="1"/>
</dbReference>
<dbReference type="Pfam" id="PF18803">
    <property type="entry name" value="CxC2"/>
    <property type="match status" value="1"/>
</dbReference>
<dbReference type="OrthoDB" id="2804062at2759"/>
<evidence type="ECO:0000256" key="1">
    <source>
        <dbReference type="SAM" id="MobiDB-lite"/>
    </source>
</evidence>
<name>A0A9P6H958_9AGAM</name>
<keyword evidence="4" id="KW-1185">Reference proteome</keyword>
<dbReference type="AlphaFoldDB" id="A0A9P6H958"/>
<dbReference type="CDD" id="cd19757">
    <property type="entry name" value="Bbox1"/>
    <property type="match status" value="1"/>
</dbReference>
<dbReference type="InterPro" id="IPR040521">
    <property type="entry name" value="KDZ"/>
</dbReference>
<dbReference type="PANTHER" id="PTHR33096:SF1">
    <property type="entry name" value="CXC1-LIKE CYSTEINE CLUSTER ASSOCIATED WITH KDZ TRANSPOSASES DOMAIN-CONTAINING PROTEIN"/>
    <property type="match status" value="1"/>
</dbReference>
<dbReference type="Proteomes" id="UP000736335">
    <property type="component" value="Unassembled WGS sequence"/>
</dbReference>
<dbReference type="EMBL" id="WIUZ02000012">
    <property type="protein sequence ID" value="KAF9782109.1"/>
    <property type="molecule type" value="Genomic_DNA"/>
</dbReference>
<accession>A0A9P6H958</accession>
<evidence type="ECO:0000313" key="4">
    <source>
        <dbReference type="Proteomes" id="UP000736335"/>
    </source>
</evidence>
<reference evidence="3" key="2">
    <citation type="submission" date="2020-11" db="EMBL/GenBank/DDBJ databases">
        <authorList>
            <consortium name="DOE Joint Genome Institute"/>
            <person name="Kuo A."/>
            <person name="Miyauchi S."/>
            <person name="Kiss E."/>
            <person name="Drula E."/>
            <person name="Kohler A."/>
            <person name="Sanchez-Garcia M."/>
            <person name="Andreopoulos B."/>
            <person name="Barry K.W."/>
            <person name="Bonito G."/>
            <person name="Buee M."/>
            <person name="Carver A."/>
            <person name="Chen C."/>
            <person name="Cichocki N."/>
            <person name="Clum A."/>
            <person name="Culley D."/>
            <person name="Crous P.W."/>
            <person name="Fauchery L."/>
            <person name="Girlanda M."/>
            <person name="Hayes R."/>
            <person name="Keri Z."/>
            <person name="Labutti K."/>
            <person name="Lipzen A."/>
            <person name="Lombard V."/>
            <person name="Magnuson J."/>
            <person name="Maillard F."/>
            <person name="Morin E."/>
            <person name="Murat C."/>
            <person name="Nolan M."/>
            <person name="Ohm R."/>
            <person name="Pangilinan J."/>
            <person name="Pereira M."/>
            <person name="Perotto S."/>
            <person name="Peter M."/>
            <person name="Riley R."/>
            <person name="Sitrit Y."/>
            <person name="Stielow B."/>
            <person name="Szollosi G."/>
            <person name="Zifcakova L."/>
            <person name="Stursova M."/>
            <person name="Spatafora J.W."/>
            <person name="Tedersoo L."/>
            <person name="Vaario L.-M."/>
            <person name="Yamada A."/>
            <person name="Yan M."/>
            <person name="Wang P."/>
            <person name="Xu J."/>
            <person name="Bruns T."/>
            <person name="Baldrian P."/>
            <person name="Vilgalys R."/>
            <person name="Henrissat B."/>
            <person name="Grigoriev I.V."/>
            <person name="Hibbett D."/>
            <person name="Nagy L.G."/>
            <person name="Martin F.M."/>
        </authorList>
    </citation>
    <scope>NUCLEOTIDE SEQUENCE</scope>
    <source>
        <strain evidence="3">UH-Tt-Lm1</strain>
    </source>
</reference>
<evidence type="ECO:0000313" key="3">
    <source>
        <dbReference type="EMBL" id="KAF9782109.1"/>
    </source>
</evidence>
<dbReference type="PANTHER" id="PTHR33096">
    <property type="entry name" value="CXC2 DOMAIN-CONTAINING PROTEIN"/>
    <property type="match status" value="1"/>
</dbReference>
<gene>
    <name evidence="3" type="ORF">BJ322DRAFT_1009547</name>
</gene>
<sequence length="1037" mass="118843">MGAWTALRTTILDELVFRDGLRDHDELPVCAQCLEDTATFKCLDCVQVTLYCSPCIVQRHEHLPLHRIEAWRDGFFQRTSLLELGLCFYIGHHHTPCPSAEDSHEILITDLNGAHRISVEFCACEEAPDWVENYRQLLRIGWYPASFDRPKTAFTFDLLDTYHKLTLQGKLNLYDFYSSILQKTNNCGQKKGIHRYHEISRCVRQWRHLKQIKRGGGAHSPMGLVSVRDGEFALECPACPQPGRNLPANWKQAPSDKRWLYSLFLAVDANFRLKLKDRKIHDPEIGSGWAYFVENKKYIEHVSQITNSIEVSGCDSAFHAVNQANKKSTKDYIASGVVACVCARHSLMMKNGVGDLQRGERYINTDYIIASVLKDVAVCDVVISYDIACKWSIHHLGRFAQNHPDLDVSRFQFSYLIPKFHLPGHGFSCQTNYSFNFTKGVGRTHGETIEQEWAHINLVALSTREMGPGARHLALDDSWNWWNWKKVLGMGELLLRNLLKALSMKEKHAAINEKFNSSFPKDVLLKWAEMISCWERDKTAPNPYIHTEKAGNMAEVRRRLAEADTQDAQRGHTLHEVPASVFIRSGLEIEEQQRQLAFVVQKMSTKSDTQKASTQEKRNILMRQIRRWQQAQLIYMPGAAMVFLPAHDHDADEDDAKDSEMAENIPLTLPSKVESTRRDTICLHRVTEYEQQLRLAQLQDSLIELRRARRVRHTLLMNHQTQIAGQGQRANTKSRTIISSIEERIYKFAQRYRAAYNALVQLDPTGKWQSTYLELKDEDNRGPGKEDHERGPGDGSYTFSWIWLANPQACDASNAVCGGEVASDEEVNDVMRVQWATSQARMERWVEEVELLQEEMRRVVAFLGWKSEDWLAKQDARLTTAPHGVQSGLRAYARKQATILRNLAVSFSKLWYPTLVSYRLEHSWITNYTWTHEKLPDTVELDPRARGIAKARVIDAVDRGWTRVDTTPVAQLQDPLNTTTDDSTILLEEYSEDDGEGAIVDLEDGKSSNHLGLDRDDDDYDFDGFDDSDDDLDFDFY</sequence>
<protein>
    <recommendedName>
        <fullName evidence="2">CxC2-like cysteine cluster KDZ transposase-associated domain-containing protein</fullName>
    </recommendedName>
</protein>
<organism evidence="3 4">
    <name type="scientific">Thelephora terrestris</name>
    <dbReference type="NCBI Taxonomy" id="56493"/>
    <lineage>
        <taxon>Eukaryota</taxon>
        <taxon>Fungi</taxon>
        <taxon>Dikarya</taxon>
        <taxon>Basidiomycota</taxon>
        <taxon>Agaricomycotina</taxon>
        <taxon>Agaricomycetes</taxon>
        <taxon>Thelephorales</taxon>
        <taxon>Thelephoraceae</taxon>
        <taxon>Thelephora</taxon>
    </lineage>
</organism>
<reference evidence="3" key="1">
    <citation type="journal article" date="2020" name="Nat. Commun.">
        <title>Large-scale genome sequencing of mycorrhizal fungi provides insights into the early evolution of symbiotic traits.</title>
        <authorList>
            <person name="Miyauchi S."/>
            <person name="Kiss E."/>
            <person name="Kuo A."/>
            <person name="Drula E."/>
            <person name="Kohler A."/>
            <person name="Sanchez-Garcia M."/>
            <person name="Morin E."/>
            <person name="Andreopoulos B."/>
            <person name="Barry K.W."/>
            <person name="Bonito G."/>
            <person name="Buee M."/>
            <person name="Carver A."/>
            <person name="Chen C."/>
            <person name="Cichocki N."/>
            <person name="Clum A."/>
            <person name="Culley D."/>
            <person name="Crous P.W."/>
            <person name="Fauchery L."/>
            <person name="Girlanda M."/>
            <person name="Hayes R.D."/>
            <person name="Keri Z."/>
            <person name="LaButti K."/>
            <person name="Lipzen A."/>
            <person name="Lombard V."/>
            <person name="Magnuson J."/>
            <person name="Maillard F."/>
            <person name="Murat C."/>
            <person name="Nolan M."/>
            <person name="Ohm R.A."/>
            <person name="Pangilinan J."/>
            <person name="Pereira M.F."/>
            <person name="Perotto S."/>
            <person name="Peter M."/>
            <person name="Pfister S."/>
            <person name="Riley R."/>
            <person name="Sitrit Y."/>
            <person name="Stielow J.B."/>
            <person name="Szollosi G."/>
            <person name="Zifcakova L."/>
            <person name="Stursova M."/>
            <person name="Spatafora J.W."/>
            <person name="Tedersoo L."/>
            <person name="Vaario L.M."/>
            <person name="Yamada A."/>
            <person name="Yan M."/>
            <person name="Wang P."/>
            <person name="Xu J."/>
            <person name="Bruns T."/>
            <person name="Baldrian P."/>
            <person name="Vilgalys R."/>
            <person name="Dunand C."/>
            <person name="Henrissat B."/>
            <person name="Grigoriev I.V."/>
            <person name="Hibbett D."/>
            <person name="Nagy L.G."/>
            <person name="Martin F.M."/>
        </authorList>
    </citation>
    <scope>NUCLEOTIDE SEQUENCE</scope>
    <source>
        <strain evidence="3">UH-Tt-Lm1</strain>
    </source>
</reference>
<comment type="caution">
    <text evidence="3">The sequence shown here is derived from an EMBL/GenBank/DDBJ whole genome shotgun (WGS) entry which is preliminary data.</text>
</comment>
<proteinExistence type="predicted"/>
<feature type="compositionally biased region" description="Acidic residues" evidence="1">
    <location>
        <begin position="1015"/>
        <end position="1037"/>
    </location>
</feature>